<evidence type="ECO:0000256" key="1">
    <source>
        <dbReference type="SAM" id="Phobius"/>
    </source>
</evidence>
<reference evidence="2 3" key="1">
    <citation type="journal article" date="2019" name="Appl. Microbiol. Biotechnol.">
        <title>Genome sequence of Isaria javanica and comparative genome analysis insights into family S53 peptidase evolution in fungal entomopathogens.</title>
        <authorList>
            <person name="Lin R."/>
            <person name="Zhang X."/>
            <person name="Xin B."/>
            <person name="Zou M."/>
            <person name="Gao Y."/>
            <person name="Qin F."/>
            <person name="Hu Q."/>
            <person name="Xie B."/>
            <person name="Cheng X."/>
        </authorList>
    </citation>
    <scope>NUCLEOTIDE SEQUENCE [LARGE SCALE GENOMIC DNA]</scope>
    <source>
        <strain evidence="2 3">IJ1G</strain>
    </source>
</reference>
<proteinExistence type="predicted"/>
<feature type="transmembrane region" description="Helical" evidence="1">
    <location>
        <begin position="132"/>
        <end position="149"/>
    </location>
</feature>
<feature type="transmembrane region" description="Helical" evidence="1">
    <location>
        <begin position="302"/>
        <end position="325"/>
    </location>
</feature>
<name>A0A545UTK7_9HYPO</name>
<gene>
    <name evidence="2" type="ORF">IF1G_08732</name>
</gene>
<keyword evidence="1" id="KW-0812">Transmembrane</keyword>
<feature type="transmembrane region" description="Helical" evidence="1">
    <location>
        <begin position="271"/>
        <end position="290"/>
    </location>
</feature>
<evidence type="ECO:0000313" key="3">
    <source>
        <dbReference type="Proteomes" id="UP000315783"/>
    </source>
</evidence>
<dbReference type="EMBL" id="SPUK01000014">
    <property type="protein sequence ID" value="TQV92808.1"/>
    <property type="molecule type" value="Genomic_DNA"/>
</dbReference>
<sequence>MTCAETSRPEDTRFELYKNSRFEACAARPVQNLDCAALFDTMKHHPDSKGDNSPGNHTTLIYGFNRTHWCDNAWCFRDFKVVPSAIPSRVLLHGRLLQWWFIGETALFTVYHFKSQAFFDAHTPSQCKNKGIGMKLSLFLSLASLAWWWTDFGLILAQGSLPISFTTLSMFSWAVTWRTAHSFHLHPLRCAFHAWRRNRRLSMAVLYAITLFQLGATVHMLSQIWVLPFSSYYQCLEQKVAAAPGATSICSPAEMCRLPFGYLGYDKTLEYAALCVFGSAILPEGLIRVLGLVPGDRRDHGIIVRVFYLARVLALLAICATAASWETITTSQLSRSANREAQIVADLRCRVVHVGLSDWRYFLDIDWNRGLGMARALFNVGF</sequence>
<accession>A0A545UTK7</accession>
<feature type="transmembrane region" description="Helical" evidence="1">
    <location>
        <begin position="201"/>
        <end position="221"/>
    </location>
</feature>
<dbReference type="AlphaFoldDB" id="A0A545UTK7"/>
<organism evidence="2 3">
    <name type="scientific">Cordyceps javanica</name>
    <dbReference type="NCBI Taxonomy" id="43265"/>
    <lineage>
        <taxon>Eukaryota</taxon>
        <taxon>Fungi</taxon>
        <taxon>Dikarya</taxon>
        <taxon>Ascomycota</taxon>
        <taxon>Pezizomycotina</taxon>
        <taxon>Sordariomycetes</taxon>
        <taxon>Hypocreomycetidae</taxon>
        <taxon>Hypocreales</taxon>
        <taxon>Cordycipitaceae</taxon>
        <taxon>Cordyceps</taxon>
    </lineage>
</organism>
<keyword evidence="3" id="KW-1185">Reference proteome</keyword>
<protein>
    <submittedName>
        <fullName evidence="2">Uncharacterized protein</fullName>
    </submittedName>
</protein>
<keyword evidence="1" id="KW-1133">Transmembrane helix</keyword>
<evidence type="ECO:0000313" key="2">
    <source>
        <dbReference type="EMBL" id="TQV92808.1"/>
    </source>
</evidence>
<comment type="caution">
    <text evidence="2">The sequence shown here is derived from an EMBL/GenBank/DDBJ whole genome shotgun (WGS) entry which is preliminary data.</text>
</comment>
<feature type="transmembrane region" description="Helical" evidence="1">
    <location>
        <begin position="161"/>
        <end position="180"/>
    </location>
</feature>
<keyword evidence="1" id="KW-0472">Membrane</keyword>
<dbReference type="Proteomes" id="UP000315783">
    <property type="component" value="Unassembled WGS sequence"/>
</dbReference>